<feature type="region of interest" description="Disordered" evidence="1">
    <location>
        <begin position="20"/>
        <end position="53"/>
    </location>
</feature>
<proteinExistence type="predicted"/>
<protein>
    <submittedName>
        <fullName evidence="2">Uncharacterized protein</fullName>
    </submittedName>
</protein>
<evidence type="ECO:0000313" key="3">
    <source>
        <dbReference type="Proteomes" id="UP001500683"/>
    </source>
</evidence>
<sequence>MEIRSVDHGELFADDIERAVNRPRDSHGGGGDTARPLYEAVGRRQAADPAGRD</sequence>
<organism evidence="2 3">
    <name type="scientific">Actinomadura miaoliensis</name>
    <dbReference type="NCBI Taxonomy" id="430685"/>
    <lineage>
        <taxon>Bacteria</taxon>
        <taxon>Bacillati</taxon>
        <taxon>Actinomycetota</taxon>
        <taxon>Actinomycetes</taxon>
        <taxon>Streptosporangiales</taxon>
        <taxon>Thermomonosporaceae</taxon>
        <taxon>Actinomadura</taxon>
    </lineage>
</organism>
<name>A0ABP7VY67_9ACTN</name>
<evidence type="ECO:0000313" key="2">
    <source>
        <dbReference type="EMBL" id="GAA4076919.1"/>
    </source>
</evidence>
<gene>
    <name evidence="2" type="ORF">GCM10022214_38090</name>
</gene>
<reference evidence="3" key="1">
    <citation type="journal article" date="2019" name="Int. J. Syst. Evol. Microbiol.">
        <title>The Global Catalogue of Microorganisms (GCM) 10K type strain sequencing project: providing services to taxonomists for standard genome sequencing and annotation.</title>
        <authorList>
            <consortium name="The Broad Institute Genomics Platform"/>
            <consortium name="The Broad Institute Genome Sequencing Center for Infectious Disease"/>
            <person name="Wu L."/>
            <person name="Ma J."/>
        </authorList>
    </citation>
    <scope>NUCLEOTIDE SEQUENCE [LARGE SCALE GENOMIC DNA]</scope>
    <source>
        <strain evidence="3">JCM 16702</strain>
    </source>
</reference>
<dbReference type="EMBL" id="BAAAZG010000023">
    <property type="protein sequence ID" value="GAA4076919.1"/>
    <property type="molecule type" value="Genomic_DNA"/>
</dbReference>
<comment type="caution">
    <text evidence="2">The sequence shown here is derived from an EMBL/GenBank/DDBJ whole genome shotgun (WGS) entry which is preliminary data.</text>
</comment>
<accession>A0ABP7VY67</accession>
<dbReference type="Proteomes" id="UP001500683">
    <property type="component" value="Unassembled WGS sequence"/>
</dbReference>
<keyword evidence="3" id="KW-1185">Reference proteome</keyword>
<feature type="compositionally biased region" description="Basic and acidic residues" evidence="1">
    <location>
        <begin position="41"/>
        <end position="53"/>
    </location>
</feature>
<evidence type="ECO:0000256" key="1">
    <source>
        <dbReference type="SAM" id="MobiDB-lite"/>
    </source>
</evidence>